<dbReference type="GO" id="GO:0050808">
    <property type="term" value="P:synapse organization"/>
    <property type="evidence" value="ECO:0007669"/>
    <property type="project" value="TreeGrafter"/>
</dbReference>
<keyword evidence="1" id="KW-0732">Signal</keyword>
<feature type="domain" description="Ig-like" evidence="4">
    <location>
        <begin position="442"/>
        <end position="537"/>
    </location>
</feature>
<sequence>MGVADDFAPSFTQKPQLRQEDEGNRLIFECQLVSAPKPEISWFRGDQQLQEDARTNFKIQSVGTNKFLVVLEIDDVIETDAGLYKVKAMNKMGEVAASINLNFSPMDEPREKQIDGIAPTFAKKPAIRQEDDGKRLLFECRITADPTPKVSWFHDGNVVNNSPRHKLSVDKDGHSYFATLEIKNVTVEDAGKYKVTAKNELGESNATISLNFDSDEAPVPDDGIKPTFTERPVIRQSDDGNTITFECRLVGDPKPSVKWCHGTNEIRESGRYKVSLELDQKLYYLARLQINNVAKSDSGEYKAIAKNKHGQGTATINLNFEGGDKPKIPDGKAPRFPKKPTIRQEGDLLIMECILEAHPVPDITWYQGQKAINGSSRIKMFKKATGKDTYLLTLEISNPTKADGGNYRCNAFNNYGESNANISLNFQGKSWNHAEDAGGFAPSFIEKPRIIPNESGTLITMKCKCKAKPKPEVTWFRGNSAVKESSKISIKCIDVEEDVYELTMEIKDPTGPDGGTYRCHVRNEFGESNANLNLNIEAEPEPEGDGPTFVEKPRIQSQDGGKVVIMDCKVRAKPKPNIVWTHAGKVVKESSKIKLSVVEEKEGIYYIKLILNDPGADDSGLYKCNIKNSLGELNANLTLNVEIIPVIKEKPKVVKIIKKKTVIVECTVLSKFAPDCTWFKESQAVKEDERHKLLVEKIKEGEFAVKLEIEQISTADKGKYKLVARNEKGEATSQVVEVAELPEEVEKPKIGSGLSSKTVEYGETIELSASLTRQNKKVTIEWYRDTTILTSTKNVNISFNGIEMKLVITSSTEEFSGTYKVVVSNEAGKDESSTTVTVK</sequence>
<reference evidence="5 6" key="1">
    <citation type="journal article" date="2021" name="J. Hered.">
        <title>A chromosome-level genome assembly of the parasitoid wasp, Cotesia glomerata (Hymenoptera: Braconidae).</title>
        <authorList>
            <person name="Pinto B.J."/>
            <person name="Weis J.J."/>
            <person name="Gamble T."/>
            <person name="Ode P.J."/>
            <person name="Paul R."/>
            <person name="Zaspel J.M."/>
        </authorList>
    </citation>
    <scope>NUCLEOTIDE SEQUENCE [LARGE SCALE GENOMIC DNA]</scope>
    <source>
        <strain evidence="5">CgM1</strain>
    </source>
</reference>
<dbReference type="GO" id="GO:0008046">
    <property type="term" value="F:axon guidance receptor activity"/>
    <property type="evidence" value="ECO:0007669"/>
    <property type="project" value="TreeGrafter"/>
</dbReference>
<dbReference type="GO" id="GO:0030424">
    <property type="term" value="C:axon"/>
    <property type="evidence" value="ECO:0007669"/>
    <property type="project" value="TreeGrafter"/>
</dbReference>
<name>A0AAV7I1N3_COTGL</name>
<evidence type="ECO:0000313" key="5">
    <source>
        <dbReference type="EMBL" id="KAH0540653.1"/>
    </source>
</evidence>
<dbReference type="PROSITE" id="PS50835">
    <property type="entry name" value="IG_LIKE"/>
    <property type="match status" value="8"/>
</dbReference>
<evidence type="ECO:0000256" key="2">
    <source>
        <dbReference type="ARBA" id="ARBA00023157"/>
    </source>
</evidence>
<dbReference type="AlphaFoldDB" id="A0AAV7I1N3"/>
<feature type="domain" description="Ig-like" evidence="4">
    <location>
        <begin position="9"/>
        <end position="102"/>
    </location>
</feature>
<feature type="domain" description="Ig-like" evidence="4">
    <location>
        <begin position="334"/>
        <end position="425"/>
    </location>
</feature>
<dbReference type="PANTHER" id="PTHR45080:SF8">
    <property type="entry name" value="IG-LIKE DOMAIN-CONTAINING PROTEIN"/>
    <property type="match status" value="1"/>
</dbReference>
<evidence type="ECO:0000313" key="6">
    <source>
        <dbReference type="Proteomes" id="UP000826195"/>
    </source>
</evidence>
<dbReference type="Gene3D" id="2.60.40.10">
    <property type="entry name" value="Immunoglobulins"/>
    <property type="match status" value="8"/>
</dbReference>
<organism evidence="5 6">
    <name type="scientific">Cotesia glomerata</name>
    <name type="common">Lepidopteran parasitic wasp</name>
    <name type="synonym">Apanteles glomeratus</name>
    <dbReference type="NCBI Taxonomy" id="32391"/>
    <lineage>
        <taxon>Eukaryota</taxon>
        <taxon>Metazoa</taxon>
        <taxon>Ecdysozoa</taxon>
        <taxon>Arthropoda</taxon>
        <taxon>Hexapoda</taxon>
        <taxon>Insecta</taxon>
        <taxon>Pterygota</taxon>
        <taxon>Neoptera</taxon>
        <taxon>Endopterygota</taxon>
        <taxon>Hymenoptera</taxon>
        <taxon>Apocrita</taxon>
        <taxon>Ichneumonoidea</taxon>
        <taxon>Braconidae</taxon>
        <taxon>Microgastrinae</taxon>
        <taxon>Cotesia</taxon>
    </lineage>
</organism>
<dbReference type="InterPro" id="IPR050958">
    <property type="entry name" value="Cell_Adh-Cytoskel_Orgn"/>
</dbReference>
<dbReference type="InterPro" id="IPR003599">
    <property type="entry name" value="Ig_sub"/>
</dbReference>
<feature type="domain" description="Ig-like" evidence="4">
    <location>
        <begin position="547"/>
        <end position="640"/>
    </location>
</feature>
<dbReference type="InterPro" id="IPR013783">
    <property type="entry name" value="Ig-like_fold"/>
</dbReference>
<evidence type="ECO:0000259" key="4">
    <source>
        <dbReference type="PROSITE" id="PS50835"/>
    </source>
</evidence>
<dbReference type="EMBL" id="JAHXZJ010002609">
    <property type="protein sequence ID" value="KAH0540653.1"/>
    <property type="molecule type" value="Genomic_DNA"/>
</dbReference>
<dbReference type="InterPro" id="IPR036179">
    <property type="entry name" value="Ig-like_dom_sf"/>
</dbReference>
<feature type="domain" description="Ig-like" evidence="4">
    <location>
        <begin position="748"/>
        <end position="837"/>
    </location>
</feature>
<evidence type="ECO:0000256" key="1">
    <source>
        <dbReference type="ARBA" id="ARBA00022729"/>
    </source>
</evidence>
<dbReference type="SUPFAM" id="SSF48726">
    <property type="entry name" value="Immunoglobulin"/>
    <property type="match status" value="8"/>
</dbReference>
<dbReference type="PANTHER" id="PTHR45080">
    <property type="entry name" value="CONTACTIN 5"/>
    <property type="match status" value="1"/>
</dbReference>
<dbReference type="GO" id="GO:0007156">
    <property type="term" value="P:homophilic cell adhesion via plasma membrane adhesion molecules"/>
    <property type="evidence" value="ECO:0007669"/>
    <property type="project" value="TreeGrafter"/>
</dbReference>
<dbReference type="FunFam" id="2.60.40.10:FF:000097">
    <property type="entry name" value="Bent, isoform F"/>
    <property type="match status" value="7"/>
</dbReference>
<dbReference type="Proteomes" id="UP000826195">
    <property type="component" value="Unassembled WGS sequence"/>
</dbReference>
<dbReference type="GO" id="GO:0005886">
    <property type="term" value="C:plasma membrane"/>
    <property type="evidence" value="ECO:0007669"/>
    <property type="project" value="TreeGrafter"/>
</dbReference>
<dbReference type="SMART" id="SM00408">
    <property type="entry name" value="IGc2"/>
    <property type="match status" value="8"/>
</dbReference>
<dbReference type="SMART" id="SM00409">
    <property type="entry name" value="IG"/>
    <property type="match status" value="8"/>
</dbReference>
<dbReference type="InterPro" id="IPR013098">
    <property type="entry name" value="Ig_I-set"/>
</dbReference>
<proteinExistence type="predicted"/>
<feature type="domain" description="Ig-like" evidence="4">
    <location>
        <begin position="119"/>
        <end position="209"/>
    </location>
</feature>
<feature type="domain" description="Ig-like" evidence="4">
    <location>
        <begin position="645"/>
        <end position="739"/>
    </location>
</feature>
<dbReference type="GO" id="GO:0043025">
    <property type="term" value="C:neuronal cell body"/>
    <property type="evidence" value="ECO:0007669"/>
    <property type="project" value="TreeGrafter"/>
</dbReference>
<keyword evidence="6" id="KW-1185">Reference proteome</keyword>
<dbReference type="InterPro" id="IPR007110">
    <property type="entry name" value="Ig-like_dom"/>
</dbReference>
<keyword evidence="2" id="KW-1015">Disulfide bond</keyword>
<feature type="non-terminal residue" evidence="5">
    <location>
        <position position="839"/>
    </location>
</feature>
<accession>A0AAV7I1N3</accession>
<feature type="domain" description="Ig-like" evidence="4">
    <location>
        <begin position="226"/>
        <end position="319"/>
    </location>
</feature>
<dbReference type="InterPro" id="IPR003598">
    <property type="entry name" value="Ig_sub2"/>
</dbReference>
<dbReference type="Pfam" id="PF07679">
    <property type="entry name" value="I-set"/>
    <property type="match status" value="8"/>
</dbReference>
<gene>
    <name evidence="5" type="ORF">KQX54_018855</name>
</gene>
<keyword evidence="3" id="KW-0393">Immunoglobulin domain</keyword>
<evidence type="ECO:0000256" key="3">
    <source>
        <dbReference type="ARBA" id="ARBA00023319"/>
    </source>
</evidence>
<dbReference type="CDD" id="cd00096">
    <property type="entry name" value="Ig"/>
    <property type="match status" value="1"/>
</dbReference>
<comment type="caution">
    <text evidence="5">The sequence shown here is derived from an EMBL/GenBank/DDBJ whole genome shotgun (WGS) entry which is preliminary data.</text>
</comment>
<protein>
    <recommendedName>
        <fullName evidence="4">Ig-like domain-containing protein</fullName>
    </recommendedName>
</protein>